<evidence type="ECO:0000256" key="2">
    <source>
        <dbReference type="ARBA" id="ARBA00022801"/>
    </source>
</evidence>
<dbReference type="InterPro" id="IPR036388">
    <property type="entry name" value="WH-like_DNA-bd_sf"/>
</dbReference>
<dbReference type="SUPFAM" id="SSF46785">
    <property type="entry name" value="Winged helix' DNA-binding domain"/>
    <property type="match status" value="1"/>
</dbReference>
<protein>
    <submittedName>
        <fullName evidence="7">Helicase</fullName>
    </submittedName>
</protein>
<keyword evidence="4" id="KW-0067">ATP-binding</keyword>
<accession>A0A5J6VJY5</accession>
<dbReference type="GO" id="GO:0005524">
    <property type="term" value="F:ATP binding"/>
    <property type="evidence" value="ECO:0007669"/>
    <property type="project" value="UniProtKB-KW"/>
</dbReference>
<dbReference type="EMBL" id="MN448279">
    <property type="protein sequence ID" value="QFG74099.1"/>
    <property type="molecule type" value="Genomic_DNA"/>
</dbReference>
<dbReference type="SUPFAM" id="SSF52540">
    <property type="entry name" value="P-loop containing nucleoside triphosphate hydrolases"/>
    <property type="match status" value="1"/>
</dbReference>
<dbReference type="InterPro" id="IPR001650">
    <property type="entry name" value="Helicase_C-like"/>
</dbReference>
<dbReference type="InterPro" id="IPR004589">
    <property type="entry name" value="DNA_helicase_ATP-dep_RecQ"/>
</dbReference>
<dbReference type="Pfam" id="PF00270">
    <property type="entry name" value="DEAD"/>
    <property type="match status" value="1"/>
</dbReference>
<dbReference type="InterPro" id="IPR011545">
    <property type="entry name" value="DEAD/DEAH_box_helicase_dom"/>
</dbReference>
<proteinExistence type="predicted"/>
<dbReference type="InterPro" id="IPR027417">
    <property type="entry name" value="P-loop_NTPase"/>
</dbReference>
<dbReference type="NCBIfam" id="TIGR00614">
    <property type="entry name" value="recQ_fam"/>
    <property type="match status" value="1"/>
</dbReference>
<dbReference type="InterPro" id="IPR029491">
    <property type="entry name" value="Helicase_HTH"/>
</dbReference>
<dbReference type="GO" id="GO:0003676">
    <property type="term" value="F:nucleic acid binding"/>
    <property type="evidence" value="ECO:0007669"/>
    <property type="project" value="InterPro"/>
</dbReference>
<dbReference type="InterPro" id="IPR036390">
    <property type="entry name" value="WH_DNA-bd_sf"/>
</dbReference>
<feature type="domain" description="Helicase C-terminal" evidence="6">
    <location>
        <begin position="241"/>
        <end position="389"/>
    </location>
</feature>
<dbReference type="Pfam" id="PF14493">
    <property type="entry name" value="HTH_40"/>
    <property type="match status" value="1"/>
</dbReference>
<keyword evidence="2" id="KW-0378">Hydrolase</keyword>
<evidence type="ECO:0000259" key="6">
    <source>
        <dbReference type="PROSITE" id="PS51194"/>
    </source>
</evidence>
<evidence type="ECO:0000313" key="7">
    <source>
        <dbReference type="EMBL" id="QFG74099.1"/>
    </source>
</evidence>
<evidence type="ECO:0000256" key="1">
    <source>
        <dbReference type="ARBA" id="ARBA00022741"/>
    </source>
</evidence>
<sequence length="657" mass="75319">MTDIDDIDCLLDDFPKKSSICDYTGALQKLNITELKPKQKEIVDAIMANNNVIGVLQTGFGKSVCFQLPHLLTKKNVIVISPLISLMRDQISKLQELNINAVCFNSTNTQKHQDKRDIIAGKTGILYFSPEYFSASKDFCMELLKQNMVSLVAIDEMHCMSMWGEFRPEYLELKSIKTMIKKTHPTSILAVTATATPEMVNEIKHNLMGDTNTHVVLGDFFKSNLHITINRKNTWARDIVRIRSIILDTSRVPPKTIIYCRTQEDTEKIANELSCDEFRAKAYHAGLPSREREITQDEFTTGRVPVIAATLAFGMGVDVRDIRCVIHYGISKDIESYYQEIGRAGRDNLPSKCICFYSERDFQINRNFIEDINDPKIKEQQIERLRCLEQFAVTDECHMSFIMRYFGDKAQKCNKCDNCISKVSNNVIHPMMIVLRCMSSFKKNVGCTSIVGCVCGANNKKIKLTIKEKDTYGKLQAHTQDQVKNLIRCMRAYDYITERRIEGSYGSVIEITQKGRDLYNNNISYYDDENYTETVYFNIEWQSHTDKHHVKTKSVKTHHVKTKPVKTHQATLDLLQENKSIREIATIRGLTTGTIENHIVTLYKTKQYTNVERFGFDDWKKMEILSKCKTSSNSSKAIHMACGASYFHIKLALVDKN</sequence>
<dbReference type="GO" id="GO:0043138">
    <property type="term" value="F:3'-5' DNA helicase activity"/>
    <property type="evidence" value="ECO:0007669"/>
    <property type="project" value="InterPro"/>
</dbReference>
<dbReference type="Gene3D" id="1.10.10.10">
    <property type="entry name" value="Winged helix-like DNA-binding domain superfamily/Winged helix DNA-binding domain"/>
    <property type="match status" value="1"/>
</dbReference>
<dbReference type="InterPro" id="IPR014001">
    <property type="entry name" value="Helicase_ATP-bd"/>
</dbReference>
<feature type="domain" description="Helicase ATP-binding" evidence="5">
    <location>
        <begin position="43"/>
        <end position="213"/>
    </location>
</feature>
<evidence type="ECO:0000256" key="3">
    <source>
        <dbReference type="ARBA" id="ARBA00022806"/>
    </source>
</evidence>
<dbReference type="PROSITE" id="PS51192">
    <property type="entry name" value="HELICASE_ATP_BIND_1"/>
    <property type="match status" value="1"/>
</dbReference>
<dbReference type="Pfam" id="PF09382">
    <property type="entry name" value="RQC"/>
    <property type="match status" value="1"/>
</dbReference>
<dbReference type="SMART" id="SM00487">
    <property type="entry name" value="DEXDc"/>
    <property type="match status" value="1"/>
</dbReference>
<dbReference type="InterPro" id="IPR032284">
    <property type="entry name" value="RecQ_Zn-bd"/>
</dbReference>
<dbReference type="Gene3D" id="3.40.50.300">
    <property type="entry name" value="P-loop containing nucleotide triphosphate hydrolases"/>
    <property type="match status" value="2"/>
</dbReference>
<dbReference type="SMART" id="SM00490">
    <property type="entry name" value="HELICc"/>
    <property type="match status" value="1"/>
</dbReference>
<organism evidence="7">
    <name type="scientific">Megaviridae environmental sample</name>
    <dbReference type="NCBI Taxonomy" id="1737588"/>
    <lineage>
        <taxon>Viruses</taxon>
        <taxon>Varidnaviria</taxon>
        <taxon>Bamfordvirae</taxon>
        <taxon>Nucleocytoviricota</taxon>
        <taxon>Megaviricetes</taxon>
        <taxon>Imitervirales</taxon>
        <taxon>Mimiviridae</taxon>
        <taxon>environmental samples</taxon>
    </lineage>
</organism>
<name>A0A5J6VJY5_9VIRU</name>
<dbReference type="InterPro" id="IPR018982">
    <property type="entry name" value="RQC_domain"/>
</dbReference>
<keyword evidence="3 7" id="KW-0347">Helicase</keyword>
<dbReference type="Pfam" id="PF16124">
    <property type="entry name" value="RecQ_Zn_bind"/>
    <property type="match status" value="1"/>
</dbReference>
<evidence type="ECO:0000256" key="4">
    <source>
        <dbReference type="ARBA" id="ARBA00022840"/>
    </source>
</evidence>
<dbReference type="CDD" id="cd17920">
    <property type="entry name" value="DEXHc_RecQ"/>
    <property type="match status" value="1"/>
</dbReference>
<keyword evidence="1" id="KW-0547">Nucleotide-binding</keyword>
<dbReference type="Pfam" id="PF00271">
    <property type="entry name" value="Helicase_C"/>
    <property type="match status" value="1"/>
</dbReference>
<dbReference type="GO" id="GO:0009378">
    <property type="term" value="F:four-way junction helicase activity"/>
    <property type="evidence" value="ECO:0007669"/>
    <property type="project" value="TreeGrafter"/>
</dbReference>
<reference evidence="7" key="1">
    <citation type="journal article" date="2019" name="Philos. Trans. R. Soc. Lond., B, Biol. Sci.">
        <title>Targeted metagenomic recovery of four divergent viruses reveals shared and distinctive characteristics of giant viruses of marine eukaryotes.</title>
        <authorList>
            <person name="Needham D.M."/>
            <person name="Poirier C."/>
            <person name="Hehenberger E."/>
            <person name="Jimenez V."/>
            <person name="Swalwell J.E."/>
            <person name="Santoro A.E."/>
            <person name="Worden A.Z."/>
        </authorList>
    </citation>
    <scope>NUCLEOTIDE SEQUENCE</scope>
    <source>
        <strain evidence="7">OPacV-662</strain>
    </source>
</reference>
<dbReference type="PANTHER" id="PTHR13710:SF120">
    <property type="entry name" value="BIFUNCTIONAL 3'-5' EXONUCLEASE_ATP-DEPENDENT HELICASE WRN"/>
    <property type="match status" value="1"/>
</dbReference>
<dbReference type="GO" id="GO:0006260">
    <property type="term" value="P:DNA replication"/>
    <property type="evidence" value="ECO:0007669"/>
    <property type="project" value="InterPro"/>
</dbReference>
<dbReference type="GO" id="GO:0016787">
    <property type="term" value="F:hydrolase activity"/>
    <property type="evidence" value="ECO:0007669"/>
    <property type="project" value="UniProtKB-KW"/>
</dbReference>
<dbReference type="PANTHER" id="PTHR13710">
    <property type="entry name" value="DNA HELICASE RECQ FAMILY MEMBER"/>
    <property type="match status" value="1"/>
</dbReference>
<dbReference type="PROSITE" id="PS51194">
    <property type="entry name" value="HELICASE_CTER"/>
    <property type="match status" value="1"/>
</dbReference>
<evidence type="ECO:0000259" key="5">
    <source>
        <dbReference type="PROSITE" id="PS51192"/>
    </source>
</evidence>
<dbReference type="GO" id="GO:0000724">
    <property type="term" value="P:double-strand break repair via homologous recombination"/>
    <property type="evidence" value="ECO:0007669"/>
    <property type="project" value="TreeGrafter"/>
</dbReference>